<sequence>MPGSSSWGFVGAVQTVSQPLVFIVYKASPTNRLYFSLTVPQKHYNGEKKKSTAKLHYITFSEY</sequence>
<accession>A0A5B7IIY0</accession>
<organism evidence="1 2">
    <name type="scientific">Portunus trituberculatus</name>
    <name type="common">Swimming crab</name>
    <name type="synonym">Neptunus trituberculatus</name>
    <dbReference type="NCBI Taxonomy" id="210409"/>
    <lineage>
        <taxon>Eukaryota</taxon>
        <taxon>Metazoa</taxon>
        <taxon>Ecdysozoa</taxon>
        <taxon>Arthropoda</taxon>
        <taxon>Crustacea</taxon>
        <taxon>Multicrustacea</taxon>
        <taxon>Malacostraca</taxon>
        <taxon>Eumalacostraca</taxon>
        <taxon>Eucarida</taxon>
        <taxon>Decapoda</taxon>
        <taxon>Pleocyemata</taxon>
        <taxon>Brachyura</taxon>
        <taxon>Eubrachyura</taxon>
        <taxon>Portunoidea</taxon>
        <taxon>Portunidae</taxon>
        <taxon>Portuninae</taxon>
        <taxon>Portunus</taxon>
    </lineage>
</organism>
<evidence type="ECO:0000313" key="1">
    <source>
        <dbReference type="EMBL" id="MPC80768.1"/>
    </source>
</evidence>
<protein>
    <submittedName>
        <fullName evidence="1">Uncharacterized protein</fullName>
    </submittedName>
</protein>
<reference evidence="1 2" key="1">
    <citation type="submission" date="2019-05" db="EMBL/GenBank/DDBJ databases">
        <title>Another draft genome of Portunus trituberculatus and its Hox gene families provides insights of decapod evolution.</title>
        <authorList>
            <person name="Jeong J.-H."/>
            <person name="Song I."/>
            <person name="Kim S."/>
            <person name="Choi T."/>
            <person name="Kim D."/>
            <person name="Ryu S."/>
            <person name="Kim W."/>
        </authorList>
    </citation>
    <scope>NUCLEOTIDE SEQUENCE [LARGE SCALE GENOMIC DNA]</scope>
    <source>
        <tissue evidence="1">Muscle</tissue>
    </source>
</reference>
<name>A0A5B7IIY0_PORTR</name>
<keyword evidence="2" id="KW-1185">Reference proteome</keyword>
<dbReference type="EMBL" id="VSRR010054961">
    <property type="protein sequence ID" value="MPC80768.1"/>
    <property type="molecule type" value="Genomic_DNA"/>
</dbReference>
<dbReference type="AlphaFoldDB" id="A0A5B7IIY0"/>
<evidence type="ECO:0000313" key="2">
    <source>
        <dbReference type="Proteomes" id="UP000324222"/>
    </source>
</evidence>
<proteinExistence type="predicted"/>
<comment type="caution">
    <text evidence="1">The sequence shown here is derived from an EMBL/GenBank/DDBJ whole genome shotgun (WGS) entry which is preliminary data.</text>
</comment>
<dbReference type="Proteomes" id="UP000324222">
    <property type="component" value="Unassembled WGS sequence"/>
</dbReference>
<gene>
    <name evidence="1" type="ORF">E2C01_075360</name>
</gene>